<dbReference type="OrthoDB" id="9773249at2"/>
<dbReference type="Pfam" id="PF00583">
    <property type="entry name" value="Acetyltransf_1"/>
    <property type="match status" value="1"/>
</dbReference>
<gene>
    <name evidence="4" type="ORF">DQG23_19580</name>
</gene>
<protein>
    <submittedName>
        <fullName evidence="4">GNAT family N-acetyltransferase</fullName>
    </submittedName>
</protein>
<dbReference type="GO" id="GO:0016747">
    <property type="term" value="F:acyltransferase activity, transferring groups other than amino-acyl groups"/>
    <property type="evidence" value="ECO:0007669"/>
    <property type="project" value="InterPro"/>
</dbReference>
<proteinExistence type="predicted"/>
<dbReference type="InterPro" id="IPR016181">
    <property type="entry name" value="Acyl_CoA_acyltransferase"/>
</dbReference>
<evidence type="ECO:0000313" key="4">
    <source>
        <dbReference type="EMBL" id="RAV19663.1"/>
    </source>
</evidence>
<reference evidence="4 5" key="1">
    <citation type="journal article" date="2009" name="Int. J. Syst. Evol. Microbiol.">
        <title>Paenibacillus contaminans sp. nov., isolated from a contaminated laboratory plate.</title>
        <authorList>
            <person name="Chou J.H."/>
            <person name="Lee J.H."/>
            <person name="Lin M.C."/>
            <person name="Chang P.S."/>
            <person name="Arun A.B."/>
            <person name="Young C.C."/>
            <person name="Chen W.M."/>
        </authorList>
    </citation>
    <scope>NUCLEOTIDE SEQUENCE [LARGE SCALE GENOMIC DNA]</scope>
    <source>
        <strain evidence="4 5">CKOBP-6</strain>
    </source>
</reference>
<keyword evidence="5" id="KW-1185">Reference proteome</keyword>
<dbReference type="InterPro" id="IPR051556">
    <property type="entry name" value="N-term/lysine_N-AcTrnsfr"/>
</dbReference>
<dbReference type="Gene3D" id="3.40.630.30">
    <property type="match status" value="1"/>
</dbReference>
<dbReference type="CDD" id="cd04301">
    <property type="entry name" value="NAT_SF"/>
    <property type="match status" value="1"/>
</dbReference>
<evidence type="ECO:0000259" key="3">
    <source>
        <dbReference type="PROSITE" id="PS51186"/>
    </source>
</evidence>
<keyword evidence="1 4" id="KW-0808">Transferase</keyword>
<dbReference type="RefSeq" id="WP_113032568.1">
    <property type="nucleotide sequence ID" value="NZ_QMFB01000011.1"/>
</dbReference>
<dbReference type="PANTHER" id="PTHR42919:SF8">
    <property type="entry name" value="N-ALPHA-ACETYLTRANSFERASE 50"/>
    <property type="match status" value="1"/>
</dbReference>
<dbReference type="Proteomes" id="UP000250369">
    <property type="component" value="Unassembled WGS sequence"/>
</dbReference>
<comment type="caution">
    <text evidence="4">The sequence shown here is derived from an EMBL/GenBank/DDBJ whole genome shotgun (WGS) entry which is preliminary data.</text>
</comment>
<evidence type="ECO:0000256" key="2">
    <source>
        <dbReference type="ARBA" id="ARBA00023315"/>
    </source>
</evidence>
<dbReference type="AlphaFoldDB" id="A0A329MLS2"/>
<dbReference type="PROSITE" id="PS51186">
    <property type="entry name" value="GNAT"/>
    <property type="match status" value="1"/>
</dbReference>
<dbReference type="SUPFAM" id="SSF55729">
    <property type="entry name" value="Acyl-CoA N-acyltransferases (Nat)"/>
    <property type="match status" value="1"/>
</dbReference>
<evidence type="ECO:0000256" key="1">
    <source>
        <dbReference type="ARBA" id="ARBA00022679"/>
    </source>
</evidence>
<feature type="domain" description="N-acetyltransferase" evidence="3">
    <location>
        <begin position="2"/>
        <end position="160"/>
    </location>
</feature>
<evidence type="ECO:0000313" key="5">
    <source>
        <dbReference type="Proteomes" id="UP000250369"/>
    </source>
</evidence>
<name>A0A329MLS2_9BACL</name>
<dbReference type="InterPro" id="IPR000182">
    <property type="entry name" value="GNAT_dom"/>
</dbReference>
<dbReference type="PANTHER" id="PTHR42919">
    <property type="entry name" value="N-ALPHA-ACETYLTRANSFERASE"/>
    <property type="match status" value="1"/>
</dbReference>
<organism evidence="4 5">
    <name type="scientific">Paenibacillus contaminans</name>
    <dbReference type="NCBI Taxonomy" id="450362"/>
    <lineage>
        <taxon>Bacteria</taxon>
        <taxon>Bacillati</taxon>
        <taxon>Bacillota</taxon>
        <taxon>Bacilli</taxon>
        <taxon>Bacillales</taxon>
        <taxon>Paenibacillaceae</taxon>
        <taxon>Paenibacillus</taxon>
    </lineage>
</organism>
<keyword evidence="2" id="KW-0012">Acyltransferase</keyword>
<dbReference type="EMBL" id="QMFB01000011">
    <property type="protein sequence ID" value="RAV19663.1"/>
    <property type="molecule type" value="Genomic_DNA"/>
</dbReference>
<accession>A0A329MLS2</accession>
<sequence>MLTFQKVTAPEHIAATASLAHEIWNEFFIHIISQGQIDYMLEKFQSAEAMTKQLSEGYEYYLFMEGDQPVGYFGVQPQEDNTLYLSKLYLLKAHRGRGYARQAFEEIKAIAARNNLKQIWLTVNIHNEDTIAVYKRFGMTLLRTQVADIGNGYVMDDEVYGYDVK</sequence>